<dbReference type="Proteomes" id="UP001056201">
    <property type="component" value="Chromosome 2"/>
</dbReference>
<sequence>MSSPILRVTNPAGGLVLGSRASFGLNYIGQATPISLTQPTGNAALFTGRRAGSSVYRITSVNRPVPFYKLMMGHTIRVNSVDNVGGNTWDINVFCGNTGSVDSDGFETQAYTTIYCFAVPTGHSGVGLRINDDAGNLRWSVTDTSGRLLFLKGSFSLAGTAGELDGDFSIPSLAVPALLGTPSSRRQNSLPAGSLFDNRQLRFGFQQLSGTVVRQSNYFQRKWRDDGDVTNINSPAPLDVMVIDASGL</sequence>
<reference evidence="1" key="1">
    <citation type="submission" date="2022-05" db="EMBL/GenBank/DDBJ databases">
        <title>An RpoN-dependent PEP-CTERM gene is involved in floc formation of an Aquincola tertiaricarbonis strain.</title>
        <authorList>
            <person name="Qiu D."/>
            <person name="Xia M."/>
        </authorList>
    </citation>
    <scope>NUCLEOTIDE SEQUENCE</scope>
    <source>
        <strain evidence="1">RN12</strain>
    </source>
</reference>
<protein>
    <submittedName>
        <fullName evidence="1">Uncharacterized protein</fullName>
    </submittedName>
</protein>
<dbReference type="EMBL" id="CP097636">
    <property type="protein sequence ID" value="URI08922.1"/>
    <property type="molecule type" value="Genomic_DNA"/>
</dbReference>
<keyword evidence="2" id="KW-1185">Reference proteome</keyword>
<evidence type="ECO:0000313" key="1">
    <source>
        <dbReference type="EMBL" id="URI08922.1"/>
    </source>
</evidence>
<proteinExistence type="predicted"/>
<evidence type="ECO:0000313" key="2">
    <source>
        <dbReference type="Proteomes" id="UP001056201"/>
    </source>
</evidence>
<name>A0ABY4SAJ0_AQUTE</name>
<dbReference type="RefSeq" id="WP_250197140.1">
    <property type="nucleotide sequence ID" value="NZ_CP097636.1"/>
</dbReference>
<gene>
    <name evidence="1" type="ORF">MW290_25475</name>
</gene>
<organism evidence="1 2">
    <name type="scientific">Aquincola tertiaricarbonis</name>
    <dbReference type="NCBI Taxonomy" id="391953"/>
    <lineage>
        <taxon>Bacteria</taxon>
        <taxon>Pseudomonadati</taxon>
        <taxon>Pseudomonadota</taxon>
        <taxon>Betaproteobacteria</taxon>
        <taxon>Burkholderiales</taxon>
        <taxon>Sphaerotilaceae</taxon>
        <taxon>Aquincola</taxon>
    </lineage>
</organism>
<accession>A0ABY4SAJ0</accession>